<dbReference type="Pfam" id="PF12255">
    <property type="entry name" value="TcdB_toxin_midC"/>
    <property type="match status" value="1"/>
</dbReference>
<dbReference type="SUPFAM" id="SSF69318">
    <property type="entry name" value="Integrin alpha N-terminal domain"/>
    <property type="match status" value="1"/>
</dbReference>
<evidence type="ECO:0000313" key="11">
    <source>
        <dbReference type="Proteomes" id="UP000014137"/>
    </source>
</evidence>
<evidence type="ECO:0000256" key="2">
    <source>
        <dbReference type="ARBA" id="ARBA00022525"/>
    </source>
</evidence>
<dbReference type="InterPro" id="IPR003284">
    <property type="entry name" value="Sal_SpvB"/>
</dbReference>
<accession>M2QT88</accession>
<dbReference type="PANTHER" id="PTHR32305">
    <property type="match status" value="1"/>
</dbReference>
<dbReference type="InterPro" id="IPR050708">
    <property type="entry name" value="T6SS_VgrG/RHS"/>
</dbReference>
<feature type="region of interest" description="Disordered" evidence="5">
    <location>
        <begin position="2278"/>
        <end position="2314"/>
    </location>
</feature>
<dbReference type="InterPro" id="IPR013517">
    <property type="entry name" value="FG-GAP"/>
</dbReference>
<keyword evidence="3" id="KW-0732">Signal</keyword>
<evidence type="ECO:0000256" key="1">
    <source>
        <dbReference type="ARBA" id="ARBA00004613"/>
    </source>
</evidence>
<reference evidence="9 11" key="1">
    <citation type="submission" date="2012-10" db="EMBL/GenBank/DDBJ databases">
        <title>Genome assembly of Amycolatopsis azurea DSM 43854.</title>
        <authorList>
            <person name="Khatri I."/>
            <person name="Kaur I."/>
            <person name="Subramanian S."/>
            <person name="Mayilraj S."/>
        </authorList>
    </citation>
    <scope>NUCLEOTIDE SEQUENCE [LARGE SCALE GENOMIC DNA]</scope>
    <source>
        <strain evidence="9 11">DSM 43854</strain>
    </source>
</reference>
<dbReference type="PANTHER" id="PTHR32305:SF15">
    <property type="entry name" value="PROTEIN RHSA-RELATED"/>
    <property type="match status" value="1"/>
</dbReference>
<comment type="subcellular location">
    <subcellularLocation>
        <location evidence="1">Secreted</location>
    </subcellularLocation>
</comment>
<dbReference type="Proteomes" id="UP000188551">
    <property type="component" value="Unassembled WGS sequence"/>
</dbReference>
<gene>
    <name evidence="10" type="ORF">B0293_37190</name>
    <name evidence="9" type="ORF">C791_4967</name>
</gene>
<dbReference type="Gene3D" id="2.180.10.10">
    <property type="entry name" value="RHS repeat-associated core"/>
    <property type="match status" value="1"/>
</dbReference>
<dbReference type="InterPro" id="IPR028994">
    <property type="entry name" value="Integrin_alpha_N"/>
</dbReference>
<feature type="compositionally biased region" description="Low complexity" evidence="5">
    <location>
        <begin position="15"/>
        <end position="30"/>
    </location>
</feature>
<sequence>MAQESRHVPTPEVQPTGPATSSPGDSGSPAPGVPIAPSVSVPKGGGAIRGIGEKFSANPATGTGSLTVPLEASPGRNGFGPALELGYDSGSGNGPFGLGWRLGLPSVTRKTDKGLPTYREGAAKDSEDTFLLSGAEDLVPVLTASGVAETYHRDEDGRGFTVRRYRPRIEGLFARIEWWTAVDTGETHWRSISRDDVTTFYGRTAESRIADPRDPLRVFSWLICASHDAVGNEVHYGYKAEDAVGVDFRASHERNRDAAARTVQRYLKRIRYGNRVPGETHDVGWHFEVVFDYGEHDADNPTPVEDRPWSARLDPFSGYRAGFEVRDYRLCRRVLMFHHFPDEPGVGRDCLVRATELRYRGDAVRGEQVLSVLGSVVRHGFRRTDGGYVKRSLPPLELDYSEAVIDTCVHALDRDALANVPVGLGEPAYRWVDLDGDGRSGILTEQAGAWFYKPNLGDGRFGPLQTTRRPTEAALNGGRQQLLDLAGDGSLDLVEFGGRTPGFTERTVDHGWGLFRAFTARPDLDWNDANLRFVDLNGDGHVDVLLTGEQAFTWYRSLGEDGFDLAGRTFVPDDEEAGPRLIFAEESQSIHFADMSGDGLTDLVRVRNGEICYWPNLGYGRFGAKVAMDDAPWLDDTAQFDPARLRLADVDGSGTTDLIYLHPRGTRLYRNQSGNSWSAARDLGVSFPRVDNVTQVSVVDLLGTGTACLVWSSPLPGDATRPLKFLDLMGGVKPHLLISARNNLGVETHVSYAPSTRFSAADRMAGRPWGTRLPFPVQVVERVDTVDLVGRNRFTTVYAYHHGHFDGVEREFRGFGMVEQRDTEQLAVLGHDDLLPDAANLGAESHVPPVLTRTWFHTGAFLDEHRISRQYAHEYFPDTLPLPDSVVPPGLTADEARQARRALKGLPLRQEVYALDGSAAEGKPYLVTEHNYTVELLQRALQRTPDNEGLRHAVFLATPRETLTAHHERQADPRIGHELVLDIDTFGNVLRSATVAYGRREPDAALTAADQDKQRRLHVVVTENDFTNVVDGPDDHRLPQRCETRAFEVLGVSPTKDLFSLTELRAELDAVRVELPYENQDPEPGPAGRRMIEHNRTLFRRDDLTGPLPLGVLEALALPFESYRQAFTTGLVTQLYGDRVDTNVLADAGYVQIDGGWWIPSGRIRYSPGPDDDPVEERDFARRHFFLPRRFRDPFGGVTTVAYDRYDLLVTGSTDAVGNVTTVGERDADGRILGNGNDYRVLQPRLVTDANRNRAEVAHDAHGRVAGTAVMGKREEQLGDSLDGFRADLDRTEIDRYFADPLEDPGGLLGDASTRVIYDELAFWHTLDDASPRPCATATLARETHLSELMPGERGRIRHHLSFSDGFGREVQQKAQAEPGPDGAARWVGSGWTIFNNKGKPVRTYEPFFTATPRFEFAKIAGVSSVLFYDPMDRVIITLQPDSTYLKTLFGPWHQETWDSNDTVLHHPGEDQDTAGYVRRHLAGIGGWTTWYARRVHGDLGPAEQHAAEQAAIHAATPARAGFDTLGRTFLSLEHNRFLRDGSPVDELYPTRSELDIEGNEREVRDALGRVVMRYGHDMLGSRVLRSGMDTGGGPVLLDVLGKPRYSWNSRGFRFRTEYDSLRRPVRSYLSGPGLAGELLHQCTEYGEVRPDAEAKNLRGQVVRQFDDAGVSTYEGYDFKGNLLDAGRQLAAGYRELPDWNGQVPLEDQVFAGHTRYDALNRPTSMTTPDGSVIRSSYNEASLLERLDAELRDSGEVTTFVTNLDYNARGQRLAVELGNGAETVYEYDPLTFRMTRLRTRRGAERLQNLTYTFDPVGNVTGLRDDAQQTVFFRNRVVDPSASYTYDAVYRLISATGREHLGQTAPDSTDAPRAGLSHPGDGAAMAHYVQRYVYDAVGNILRMAHRAGDAGWTRDYTYAEPSLLEPGHVSNRLSHTTSDGEVATPPAFGYDEQGNITAMPELPSMRWDPQDRLQATSRQALGNGTPETTYYVYDATGQRVRKVTELAGETPRRKAERIYLGSFEVYREYGGDDQVSLERETLHILDDKQRVALVETRTLGTDEGAETLLRYQLANHLGSAVLELDDAGRVISYEEYHPYGSTAYQAVRSATEAPKRYRYTGKERDSETGLYYHGARYYLPWLGRWTAADPIGLGDGINVYAYCHDDPTGRNDPQGTDDNSTLAPPAPQGFGLTFGGGQGIRIGPLSPSPGQCDELNPRCRGFTLGPNNNDNSSGFGTAGTAGLGTNLVTRNPAGFTLPVPNSYDEEKLAAYREGVINREVGVNPDPPPVQRTQRAAGGAASRAFRVTTPQPTAPAPGGMGYQADHILEIQHDLTGQSGRSIDDYRWQDGRQNVTEGSQSRVLKQGLPQGEPAGGVARAAEARNLTNLEGFRTGVRSAGVGLMFAGPALTAWSASNTDNSTVRATGYAAAAGEAGGAAYYGYGRWLLGAGTPAGRVAMSAGGAAAGIAGGIGQAVLSGYQAYEEFRRGDNVAGSIDAAASIGGVMLAIGVATGGTGLVVAGVALGLFALGFHLGRWGGLW</sequence>
<dbReference type="GO" id="GO:0005737">
    <property type="term" value="C:cytoplasm"/>
    <property type="evidence" value="ECO:0007669"/>
    <property type="project" value="InterPro"/>
</dbReference>
<reference evidence="10 12" key="2">
    <citation type="submission" date="2017-02" db="EMBL/GenBank/DDBJ databases">
        <title>Amycolatopsis azurea DSM 43854 draft genome.</title>
        <authorList>
            <person name="Mayilraj S."/>
        </authorList>
    </citation>
    <scope>NUCLEOTIDE SEQUENCE [LARGE SCALE GENOMIC DNA]</scope>
    <source>
        <strain evidence="10 12">DSM 43854</strain>
    </source>
</reference>
<evidence type="ECO:0000256" key="3">
    <source>
        <dbReference type="ARBA" id="ARBA00022729"/>
    </source>
</evidence>
<keyword evidence="12" id="KW-1185">Reference proteome</keyword>
<dbReference type="EMBL" id="ANMG01000005">
    <property type="protein sequence ID" value="EMD29227.1"/>
    <property type="molecule type" value="Genomic_DNA"/>
</dbReference>
<feature type="region of interest" description="Disordered" evidence="5">
    <location>
        <begin position="1"/>
        <end position="73"/>
    </location>
</feature>
<organism evidence="9 11">
    <name type="scientific">Amycolatopsis azurea DSM 43854</name>
    <dbReference type="NCBI Taxonomy" id="1238180"/>
    <lineage>
        <taxon>Bacteria</taxon>
        <taxon>Bacillati</taxon>
        <taxon>Actinomycetota</taxon>
        <taxon>Actinomycetes</taxon>
        <taxon>Pseudonocardiales</taxon>
        <taxon>Pseudonocardiaceae</taxon>
        <taxon>Amycolatopsis</taxon>
    </lineage>
</organism>
<dbReference type="Pfam" id="PF13517">
    <property type="entry name" value="FG-GAP_3"/>
    <property type="match status" value="1"/>
</dbReference>
<evidence type="ECO:0000313" key="12">
    <source>
        <dbReference type="Proteomes" id="UP000188551"/>
    </source>
</evidence>
<feature type="domain" description="Insecticide toxin TcdB middle/N-terminal" evidence="8">
    <location>
        <begin position="690"/>
        <end position="824"/>
    </location>
</feature>
<dbReference type="PATRIC" id="fig|1238180.3.peg.953"/>
<dbReference type="GO" id="GO:0005576">
    <property type="term" value="C:extracellular region"/>
    <property type="evidence" value="ECO:0007669"/>
    <property type="project" value="UniProtKB-SubCell"/>
</dbReference>
<evidence type="ECO:0000256" key="4">
    <source>
        <dbReference type="ARBA" id="ARBA00023026"/>
    </source>
</evidence>
<evidence type="ECO:0000259" key="7">
    <source>
        <dbReference type="Pfam" id="PF12255"/>
    </source>
</evidence>
<protein>
    <submittedName>
        <fullName evidence="9">Insecticidal toxin complex protein</fullName>
    </submittedName>
    <submittedName>
        <fullName evidence="10">Sugar-binding protein</fullName>
    </submittedName>
</protein>
<keyword evidence="2" id="KW-0964">Secreted</keyword>
<evidence type="ECO:0000259" key="8">
    <source>
        <dbReference type="Pfam" id="PF12256"/>
    </source>
</evidence>
<dbReference type="Pfam" id="PF12256">
    <property type="entry name" value="TcdB_toxin_midN"/>
    <property type="match status" value="1"/>
</dbReference>
<dbReference type="InterPro" id="IPR022385">
    <property type="entry name" value="Rhs_assc_core"/>
</dbReference>
<keyword evidence="4" id="KW-0843">Virulence</keyword>
<evidence type="ECO:0000256" key="6">
    <source>
        <dbReference type="SAM" id="Phobius"/>
    </source>
</evidence>
<keyword evidence="6" id="KW-0472">Membrane</keyword>
<feature type="domain" description="Insecticide toxin TcdB middle/C-terminal" evidence="7">
    <location>
        <begin position="899"/>
        <end position="1031"/>
    </location>
</feature>
<evidence type="ECO:0000313" key="10">
    <source>
        <dbReference type="EMBL" id="OOC02004.1"/>
    </source>
</evidence>
<dbReference type="InterPro" id="IPR022045">
    <property type="entry name" value="TcdB_toxin_mid/N"/>
</dbReference>
<dbReference type="PRINTS" id="PR01341">
    <property type="entry name" value="SALSPVBPROT"/>
</dbReference>
<comment type="caution">
    <text evidence="9">The sequence shown here is derived from an EMBL/GenBank/DDBJ whole genome shotgun (WGS) entry which is preliminary data.</text>
</comment>
<feature type="transmembrane region" description="Helical" evidence="6">
    <location>
        <begin position="2502"/>
        <end position="2529"/>
    </location>
</feature>
<evidence type="ECO:0000256" key="5">
    <source>
        <dbReference type="SAM" id="MobiDB-lite"/>
    </source>
</evidence>
<dbReference type="RefSeq" id="WP_005151506.1">
    <property type="nucleotide sequence ID" value="NZ_ANMG01000005.1"/>
</dbReference>
<proteinExistence type="predicted"/>
<dbReference type="Proteomes" id="UP000014137">
    <property type="component" value="Unassembled WGS sequence"/>
</dbReference>
<keyword evidence="6" id="KW-0812">Transmembrane</keyword>
<dbReference type="EMBL" id="MUXN01000027">
    <property type="protein sequence ID" value="OOC02004.1"/>
    <property type="molecule type" value="Genomic_DNA"/>
</dbReference>
<dbReference type="Pfam" id="PF03534">
    <property type="entry name" value="SpvB"/>
    <property type="match status" value="1"/>
</dbReference>
<feature type="compositionally biased region" description="Low complexity" evidence="5">
    <location>
        <begin position="2293"/>
        <end position="2309"/>
    </location>
</feature>
<name>M2QT88_9PSEU</name>
<keyword evidence="6" id="KW-1133">Transmembrane helix</keyword>
<evidence type="ECO:0000313" key="9">
    <source>
        <dbReference type="EMBL" id="EMD29227.1"/>
    </source>
</evidence>
<dbReference type="InterPro" id="IPR022044">
    <property type="entry name" value="TcdB_toxin_mid/C"/>
</dbReference>
<dbReference type="NCBIfam" id="TIGR03696">
    <property type="entry name" value="Rhs_assc_core"/>
    <property type="match status" value="1"/>
</dbReference>